<feature type="compositionally biased region" description="Polar residues" evidence="1">
    <location>
        <begin position="44"/>
        <end position="59"/>
    </location>
</feature>
<feature type="region of interest" description="Disordered" evidence="1">
    <location>
        <begin position="260"/>
        <end position="288"/>
    </location>
</feature>
<proteinExistence type="predicted"/>
<dbReference type="EMBL" id="CENE01000010">
    <property type="protein sequence ID" value="CEQ40959.1"/>
    <property type="molecule type" value="Genomic_DNA"/>
</dbReference>
<feature type="region of interest" description="Disordered" evidence="1">
    <location>
        <begin position="1"/>
        <end position="169"/>
    </location>
</feature>
<dbReference type="OrthoDB" id="2537432at2759"/>
<dbReference type="InterPro" id="IPR022024">
    <property type="entry name" value="DUF3602"/>
</dbReference>
<dbReference type="PANTHER" id="PTHR34693:SF1">
    <property type="entry name" value="PROTEIN PAR32"/>
    <property type="match status" value="1"/>
</dbReference>
<organism evidence="2 3">
    <name type="scientific">Sporidiobolus salmonicolor</name>
    <name type="common">Yeast-like fungus</name>
    <name type="synonym">Sporobolomyces salmonicolor</name>
    <dbReference type="NCBI Taxonomy" id="5005"/>
    <lineage>
        <taxon>Eukaryota</taxon>
        <taxon>Fungi</taxon>
        <taxon>Dikarya</taxon>
        <taxon>Basidiomycota</taxon>
        <taxon>Pucciniomycotina</taxon>
        <taxon>Microbotryomycetes</taxon>
        <taxon>Sporidiobolales</taxon>
        <taxon>Sporidiobolaceae</taxon>
        <taxon>Sporobolomyces</taxon>
    </lineage>
</organism>
<feature type="compositionally biased region" description="Low complexity" evidence="1">
    <location>
        <begin position="137"/>
        <end position="149"/>
    </location>
</feature>
<feature type="compositionally biased region" description="Basic and acidic residues" evidence="1">
    <location>
        <begin position="1"/>
        <end position="11"/>
    </location>
</feature>
<feature type="region of interest" description="Disordered" evidence="1">
    <location>
        <begin position="191"/>
        <end position="230"/>
    </location>
</feature>
<dbReference type="PANTHER" id="PTHR34693">
    <property type="entry name" value="PROTEIN PAR32"/>
    <property type="match status" value="1"/>
</dbReference>
<feature type="compositionally biased region" description="Low complexity" evidence="1">
    <location>
        <begin position="21"/>
        <end position="32"/>
    </location>
</feature>
<protein>
    <submittedName>
        <fullName evidence="2">SPOSA6832_02647-mRNA-1:cds</fullName>
    </submittedName>
</protein>
<sequence>MATLERPRDSTSTRTALDSNTTTSSFAPAAVPSPFPERGRSHLPISQQADRNDSASRSPGGTKRSLSKVVDKMKRAMSSSREPSYDAAERGRRGSADTSMTDEPRGRSPFSAFSPRSVSASRGRTGSAIGMSTHPLTTTNTRSSSRGRSIATTNKVLSTGRGGAGNLIGVTTGEDITEFDGEEDPDVVRAVREERSRSREREGRFEIATSGRGGRGNIRSQSRNRDLELGRVPTVLEEQERTEVEDEELREEELKKKIERQGPERWVSSGRGGAGNIFNARQVNGDRT</sequence>
<dbReference type="Proteomes" id="UP000243876">
    <property type="component" value="Unassembled WGS sequence"/>
</dbReference>
<reference evidence="3" key="1">
    <citation type="submission" date="2015-02" db="EMBL/GenBank/DDBJ databases">
        <authorList>
            <person name="Gon?alves P."/>
        </authorList>
    </citation>
    <scope>NUCLEOTIDE SEQUENCE [LARGE SCALE GENOMIC DNA]</scope>
</reference>
<evidence type="ECO:0000256" key="1">
    <source>
        <dbReference type="SAM" id="MobiDB-lite"/>
    </source>
</evidence>
<evidence type="ECO:0000313" key="2">
    <source>
        <dbReference type="EMBL" id="CEQ40959.1"/>
    </source>
</evidence>
<evidence type="ECO:0000313" key="3">
    <source>
        <dbReference type="Proteomes" id="UP000243876"/>
    </source>
</evidence>
<dbReference type="Pfam" id="PF12223">
    <property type="entry name" value="DUF3602"/>
    <property type="match status" value="1"/>
</dbReference>
<feature type="compositionally biased region" description="Basic and acidic residues" evidence="1">
    <location>
        <begin position="191"/>
        <end position="205"/>
    </location>
</feature>
<dbReference type="InterPro" id="IPR053203">
    <property type="entry name" value="Cisplatin_resist-associated"/>
</dbReference>
<feature type="compositionally biased region" description="Basic and acidic residues" evidence="1">
    <location>
        <begin position="83"/>
        <end position="95"/>
    </location>
</feature>
<dbReference type="AlphaFoldDB" id="A0A0D6ELV1"/>
<feature type="compositionally biased region" description="Polar residues" evidence="1">
    <location>
        <begin position="114"/>
        <end position="124"/>
    </location>
</feature>
<name>A0A0D6ELV1_SPOSA</name>
<keyword evidence="3" id="KW-1185">Reference proteome</keyword>
<accession>A0A0D6ELV1</accession>
<gene>
    <name evidence="2" type="primary">SPOSA6832_02647</name>
</gene>